<dbReference type="PANTHER" id="PTHR24067">
    <property type="entry name" value="UBIQUITIN-CONJUGATING ENZYME E2"/>
    <property type="match status" value="1"/>
</dbReference>
<evidence type="ECO:0000313" key="2">
    <source>
        <dbReference type="EMBL" id="EDV99264.1"/>
    </source>
</evidence>
<dbReference type="EMBL" id="CH916372">
    <property type="protein sequence ID" value="EDV99264.1"/>
    <property type="molecule type" value="Genomic_DNA"/>
</dbReference>
<sequence length="381" mass="43127">MACLQSLKLEIKTLKQMFPKTHARFQIHNATLDELLCRFIDKNGKHYDIHANIMETYPSTPPVWFSESDEQSVINAVQILGTTEGRDNHVILQVGMLLRELCLCHKVPVPSDIDDLTVPIESQPKVISHEAIGDSNFEQNELLDLEPNSESESETECDESVPLELEDLQIVNENDGIDQEHLDTLKALRTKLRQKYAEAADTGSVLASDRLMKELRDIYRSKVFKQKTYSVELVEDSIYNWNICLNSVDSDSPLHSDLLKLKENEGTDYIQLNALFSDKYPFEPPFVRVVHPVIYGGHVLIGGAICMELLTKNGWSSAYNVEAVILQIAATLVEGNARINFHSTENISRTENSLARAQQSYNSMLRVHEHFGWFTPPKNSG</sequence>
<evidence type="ECO:0000259" key="1">
    <source>
        <dbReference type="PROSITE" id="PS50127"/>
    </source>
</evidence>
<name>B4JQT4_DROGR</name>
<dbReference type="SMART" id="SM00212">
    <property type="entry name" value="UBCc"/>
    <property type="match status" value="1"/>
</dbReference>
<dbReference type="OrthoDB" id="109543at2759"/>
<feature type="domain" description="UBC core" evidence="1">
    <location>
        <begin position="206"/>
        <end position="374"/>
    </location>
</feature>
<dbReference type="Proteomes" id="UP000001070">
    <property type="component" value="Unassembled WGS sequence"/>
</dbReference>
<dbReference type="OMA" id="MAEQDID"/>
<dbReference type="PhylomeDB" id="B4JQT4"/>
<accession>B4JQT4</accession>
<dbReference type="KEGG" id="dgr:6566931"/>
<dbReference type="PROSITE" id="PS50127">
    <property type="entry name" value="UBC_2"/>
    <property type="match status" value="1"/>
</dbReference>
<dbReference type="CDD" id="cd23802">
    <property type="entry name" value="UBCc_UBE2Q"/>
    <property type="match status" value="1"/>
</dbReference>
<dbReference type="HOGENOM" id="CLU_053863_0_0_1"/>
<dbReference type="Gene3D" id="3.10.110.10">
    <property type="entry name" value="Ubiquitin Conjugating Enzyme"/>
    <property type="match status" value="1"/>
</dbReference>
<dbReference type="InterPro" id="IPR016135">
    <property type="entry name" value="UBQ-conjugating_enzyme/RWD"/>
</dbReference>
<dbReference type="AlphaFoldDB" id="B4JQT4"/>
<protein>
    <submittedName>
        <fullName evidence="2">GH13122</fullName>
    </submittedName>
</protein>
<keyword evidence="3" id="KW-1185">Reference proteome</keyword>
<dbReference type="eggNOG" id="KOG0897">
    <property type="taxonomic scope" value="Eukaryota"/>
</dbReference>
<organism evidence="3">
    <name type="scientific">Drosophila grimshawi</name>
    <name type="common">Hawaiian fruit fly</name>
    <name type="synonym">Idiomyia grimshawi</name>
    <dbReference type="NCBI Taxonomy" id="7222"/>
    <lineage>
        <taxon>Eukaryota</taxon>
        <taxon>Metazoa</taxon>
        <taxon>Ecdysozoa</taxon>
        <taxon>Arthropoda</taxon>
        <taxon>Hexapoda</taxon>
        <taxon>Insecta</taxon>
        <taxon>Pterygota</taxon>
        <taxon>Neoptera</taxon>
        <taxon>Endopterygota</taxon>
        <taxon>Diptera</taxon>
        <taxon>Brachycera</taxon>
        <taxon>Muscomorpha</taxon>
        <taxon>Ephydroidea</taxon>
        <taxon>Drosophilidae</taxon>
        <taxon>Drosophila</taxon>
        <taxon>Hawaiian Drosophila</taxon>
    </lineage>
</organism>
<dbReference type="STRING" id="7222.B4JQT4"/>
<dbReference type="InterPro" id="IPR050113">
    <property type="entry name" value="Ub_conjugating_enzyme"/>
</dbReference>
<dbReference type="InterPro" id="IPR000608">
    <property type="entry name" value="UBC"/>
</dbReference>
<evidence type="ECO:0000313" key="3">
    <source>
        <dbReference type="Proteomes" id="UP000001070"/>
    </source>
</evidence>
<dbReference type="SMR" id="B4JQT4"/>
<dbReference type="SUPFAM" id="SSF54495">
    <property type="entry name" value="UBC-like"/>
    <property type="match status" value="1"/>
</dbReference>
<dbReference type="InParanoid" id="B4JQT4"/>
<reference evidence="2 3" key="1">
    <citation type="journal article" date="2007" name="Nature">
        <title>Evolution of genes and genomes on the Drosophila phylogeny.</title>
        <authorList>
            <consortium name="Drosophila 12 Genomes Consortium"/>
            <person name="Clark A.G."/>
            <person name="Eisen M.B."/>
            <person name="Smith D.R."/>
            <person name="Bergman C.M."/>
            <person name="Oliver B."/>
            <person name="Markow T.A."/>
            <person name="Kaufman T.C."/>
            <person name="Kellis M."/>
            <person name="Gelbart W."/>
            <person name="Iyer V.N."/>
            <person name="Pollard D.A."/>
            <person name="Sackton T.B."/>
            <person name="Larracuente A.M."/>
            <person name="Singh N.D."/>
            <person name="Abad J.P."/>
            <person name="Abt D.N."/>
            <person name="Adryan B."/>
            <person name="Aguade M."/>
            <person name="Akashi H."/>
            <person name="Anderson W.W."/>
            <person name="Aquadro C.F."/>
            <person name="Ardell D.H."/>
            <person name="Arguello R."/>
            <person name="Artieri C.G."/>
            <person name="Barbash D.A."/>
            <person name="Barker D."/>
            <person name="Barsanti P."/>
            <person name="Batterham P."/>
            <person name="Batzoglou S."/>
            <person name="Begun D."/>
            <person name="Bhutkar A."/>
            <person name="Blanco E."/>
            <person name="Bosak S.A."/>
            <person name="Bradley R.K."/>
            <person name="Brand A.D."/>
            <person name="Brent M.R."/>
            <person name="Brooks A.N."/>
            <person name="Brown R.H."/>
            <person name="Butlin R.K."/>
            <person name="Caggese C."/>
            <person name="Calvi B.R."/>
            <person name="Bernardo de Carvalho A."/>
            <person name="Caspi A."/>
            <person name="Castrezana S."/>
            <person name="Celniker S.E."/>
            <person name="Chang J.L."/>
            <person name="Chapple C."/>
            <person name="Chatterji S."/>
            <person name="Chinwalla A."/>
            <person name="Civetta A."/>
            <person name="Clifton S.W."/>
            <person name="Comeron J.M."/>
            <person name="Costello J.C."/>
            <person name="Coyne J.A."/>
            <person name="Daub J."/>
            <person name="David R.G."/>
            <person name="Delcher A.L."/>
            <person name="Delehaunty K."/>
            <person name="Do C.B."/>
            <person name="Ebling H."/>
            <person name="Edwards K."/>
            <person name="Eickbush T."/>
            <person name="Evans J.D."/>
            <person name="Filipski A."/>
            <person name="Findeiss S."/>
            <person name="Freyhult E."/>
            <person name="Fulton L."/>
            <person name="Fulton R."/>
            <person name="Garcia A.C."/>
            <person name="Gardiner A."/>
            <person name="Garfield D.A."/>
            <person name="Garvin B.E."/>
            <person name="Gibson G."/>
            <person name="Gilbert D."/>
            <person name="Gnerre S."/>
            <person name="Godfrey J."/>
            <person name="Good R."/>
            <person name="Gotea V."/>
            <person name="Gravely B."/>
            <person name="Greenberg A.J."/>
            <person name="Griffiths-Jones S."/>
            <person name="Gross S."/>
            <person name="Guigo R."/>
            <person name="Gustafson E.A."/>
            <person name="Haerty W."/>
            <person name="Hahn M.W."/>
            <person name="Halligan D.L."/>
            <person name="Halpern A.L."/>
            <person name="Halter G.M."/>
            <person name="Han M.V."/>
            <person name="Heger A."/>
            <person name="Hillier L."/>
            <person name="Hinrichs A.S."/>
            <person name="Holmes I."/>
            <person name="Hoskins R.A."/>
            <person name="Hubisz M.J."/>
            <person name="Hultmark D."/>
            <person name="Huntley M.A."/>
            <person name="Jaffe D.B."/>
            <person name="Jagadeeshan S."/>
            <person name="Jeck W.R."/>
            <person name="Johnson J."/>
            <person name="Jones C.D."/>
            <person name="Jordan W.C."/>
            <person name="Karpen G.H."/>
            <person name="Kataoka E."/>
            <person name="Keightley P.D."/>
            <person name="Kheradpour P."/>
            <person name="Kirkness E.F."/>
            <person name="Koerich L.B."/>
            <person name="Kristiansen K."/>
            <person name="Kudrna D."/>
            <person name="Kulathinal R.J."/>
            <person name="Kumar S."/>
            <person name="Kwok R."/>
            <person name="Lander E."/>
            <person name="Langley C.H."/>
            <person name="Lapoint R."/>
            <person name="Lazzaro B.P."/>
            <person name="Lee S.J."/>
            <person name="Levesque L."/>
            <person name="Li R."/>
            <person name="Lin C.F."/>
            <person name="Lin M.F."/>
            <person name="Lindblad-Toh K."/>
            <person name="Llopart A."/>
            <person name="Long M."/>
            <person name="Low L."/>
            <person name="Lozovsky E."/>
            <person name="Lu J."/>
            <person name="Luo M."/>
            <person name="Machado C.A."/>
            <person name="Makalowski W."/>
            <person name="Marzo M."/>
            <person name="Matsuda M."/>
            <person name="Matzkin L."/>
            <person name="McAllister B."/>
            <person name="McBride C.S."/>
            <person name="McKernan B."/>
            <person name="McKernan K."/>
            <person name="Mendez-Lago M."/>
            <person name="Minx P."/>
            <person name="Mollenhauer M.U."/>
            <person name="Montooth K."/>
            <person name="Mount S.M."/>
            <person name="Mu X."/>
            <person name="Myers E."/>
            <person name="Negre B."/>
            <person name="Newfeld S."/>
            <person name="Nielsen R."/>
            <person name="Noor M.A."/>
            <person name="O'Grady P."/>
            <person name="Pachter L."/>
            <person name="Papaceit M."/>
            <person name="Parisi M.J."/>
            <person name="Parisi M."/>
            <person name="Parts L."/>
            <person name="Pedersen J.S."/>
            <person name="Pesole G."/>
            <person name="Phillippy A.M."/>
            <person name="Ponting C.P."/>
            <person name="Pop M."/>
            <person name="Porcelli D."/>
            <person name="Powell J.R."/>
            <person name="Prohaska S."/>
            <person name="Pruitt K."/>
            <person name="Puig M."/>
            <person name="Quesneville H."/>
            <person name="Ram K.R."/>
            <person name="Rand D."/>
            <person name="Rasmussen M.D."/>
            <person name="Reed L.K."/>
            <person name="Reenan R."/>
            <person name="Reily A."/>
            <person name="Remington K.A."/>
            <person name="Rieger T.T."/>
            <person name="Ritchie M.G."/>
            <person name="Robin C."/>
            <person name="Rogers Y.H."/>
            <person name="Rohde C."/>
            <person name="Rozas J."/>
            <person name="Rubenfield M.J."/>
            <person name="Ruiz A."/>
            <person name="Russo S."/>
            <person name="Salzberg S.L."/>
            <person name="Sanchez-Gracia A."/>
            <person name="Saranga D.J."/>
            <person name="Sato H."/>
            <person name="Schaeffer S.W."/>
            <person name="Schatz M.C."/>
            <person name="Schlenke T."/>
            <person name="Schwartz R."/>
            <person name="Segarra C."/>
            <person name="Singh R.S."/>
            <person name="Sirot L."/>
            <person name="Sirota M."/>
            <person name="Sisneros N.B."/>
            <person name="Smith C.D."/>
            <person name="Smith T.F."/>
            <person name="Spieth J."/>
            <person name="Stage D.E."/>
            <person name="Stark A."/>
            <person name="Stephan W."/>
            <person name="Strausberg R.L."/>
            <person name="Strempel S."/>
            <person name="Sturgill D."/>
            <person name="Sutton G."/>
            <person name="Sutton G.G."/>
            <person name="Tao W."/>
            <person name="Teichmann S."/>
            <person name="Tobari Y.N."/>
            <person name="Tomimura Y."/>
            <person name="Tsolas J.M."/>
            <person name="Valente V.L."/>
            <person name="Venter E."/>
            <person name="Venter J.C."/>
            <person name="Vicario S."/>
            <person name="Vieira F.G."/>
            <person name="Vilella A.J."/>
            <person name="Villasante A."/>
            <person name="Walenz B."/>
            <person name="Wang J."/>
            <person name="Wasserman M."/>
            <person name="Watts T."/>
            <person name="Wilson D."/>
            <person name="Wilson R.K."/>
            <person name="Wing R.A."/>
            <person name="Wolfner M.F."/>
            <person name="Wong A."/>
            <person name="Wong G.K."/>
            <person name="Wu C.I."/>
            <person name="Wu G."/>
            <person name="Yamamoto D."/>
            <person name="Yang H.P."/>
            <person name="Yang S.P."/>
            <person name="Yorke J.A."/>
            <person name="Yoshida K."/>
            <person name="Zdobnov E."/>
            <person name="Zhang P."/>
            <person name="Zhang Y."/>
            <person name="Zimin A.V."/>
            <person name="Baldwin J."/>
            <person name="Abdouelleil A."/>
            <person name="Abdulkadir J."/>
            <person name="Abebe A."/>
            <person name="Abera B."/>
            <person name="Abreu J."/>
            <person name="Acer S.C."/>
            <person name="Aftuck L."/>
            <person name="Alexander A."/>
            <person name="An P."/>
            <person name="Anderson E."/>
            <person name="Anderson S."/>
            <person name="Arachi H."/>
            <person name="Azer M."/>
            <person name="Bachantsang P."/>
            <person name="Barry A."/>
            <person name="Bayul T."/>
            <person name="Berlin A."/>
            <person name="Bessette D."/>
            <person name="Bloom T."/>
            <person name="Blye J."/>
            <person name="Boguslavskiy L."/>
            <person name="Bonnet C."/>
            <person name="Boukhgalter B."/>
            <person name="Bourzgui I."/>
            <person name="Brown A."/>
            <person name="Cahill P."/>
            <person name="Channer S."/>
            <person name="Cheshatsang Y."/>
            <person name="Chuda L."/>
            <person name="Citroen M."/>
            <person name="Collymore A."/>
            <person name="Cooke P."/>
            <person name="Costello M."/>
            <person name="D'Aco K."/>
            <person name="Daza R."/>
            <person name="De Haan G."/>
            <person name="DeGray S."/>
            <person name="DeMaso C."/>
            <person name="Dhargay N."/>
            <person name="Dooley K."/>
            <person name="Dooley E."/>
            <person name="Doricent M."/>
            <person name="Dorje P."/>
            <person name="Dorjee K."/>
            <person name="Dupes A."/>
            <person name="Elong R."/>
            <person name="Falk J."/>
            <person name="Farina A."/>
            <person name="Faro S."/>
            <person name="Ferguson D."/>
            <person name="Fisher S."/>
            <person name="Foley C.D."/>
            <person name="Franke A."/>
            <person name="Friedrich D."/>
            <person name="Gadbois L."/>
            <person name="Gearin G."/>
            <person name="Gearin C.R."/>
            <person name="Giannoukos G."/>
            <person name="Goode T."/>
            <person name="Graham J."/>
            <person name="Grandbois E."/>
            <person name="Grewal S."/>
            <person name="Gyaltsen K."/>
            <person name="Hafez N."/>
            <person name="Hagos B."/>
            <person name="Hall J."/>
            <person name="Henson C."/>
            <person name="Hollinger A."/>
            <person name="Honan T."/>
            <person name="Huard M.D."/>
            <person name="Hughes L."/>
            <person name="Hurhula B."/>
            <person name="Husby M.E."/>
            <person name="Kamat A."/>
            <person name="Kanga B."/>
            <person name="Kashin S."/>
            <person name="Khazanovich D."/>
            <person name="Kisner P."/>
            <person name="Lance K."/>
            <person name="Lara M."/>
            <person name="Lee W."/>
            <person name="Lennon N."/>
            <person name="Letendre F."/>
            <person name="LeVine R."/>
            <person name="Lipovsky A."/>
            <person name="Liu X."/>
            <person name="Liu J."/>
            <person name="Liu S."/>
            <person name="Lokyitsang T."/>
            <person name="Lokyitsang Y."/>
            <person name="Lubonja R."/>
            <person name="Lui A."/>
            <person name="MacDonald P."/>
            <person name="Magnisalis V."/>
            <person name="Maru K."/>
            <person name="Matthews C."/>
            <person name="McCusker W."/>
            <person name="McDonough S."/>
            <person name="Mehta T."/>
            <person name="Meldrim J."/>
            <person name="Meneus L."/>
            <person name="Mihai O."/>
            <person name="Mihalev A."/>
            <person name="Mihova T."/>
            <person name="Mittelman R."/>
            <person name="Mlenga V."/>
            <person name="Montmayeur A."/>
            <person name="Mulrain L."/>
            <person name="Navidi A."/>
            <person name="Naylor J."/>
            <person name="Negash T."/>
            <person name="Nguyen T."/>
            <person name="Nguyen N."/>
            <person name="Nicol R."/>
            <person name="Norbu C."/>
            <person name="Norbu N."/>
            <person name="Novod N."/>
            <person name="O'Neill B."/>
            <person name="Osman S."/>
            <person name="Markiewicz E."/>
            <person name="Oyono O.L."/>
            <person name="Patti C."/>
            <person name="Phunkhang P."/>
            <person name="Pierre F."/>
            <person name="Priest M."/>
            <person name="Raghuraman S."/>
            <person name="Rege F."/>
            <person name="Reyes R."/>
            <person name="Rise C."/>
            <person name="Rogov P."/>
            <person name="Ross K."/>
            <person name="Ryan E."/>
            <person name="Settipalli S."/>
            <person name="Shea T."/>
            <person name="Sherpa N."/>
            <person name="Shi L."/>
            <person name="Shih D."/>
            <person name="Sparrow T."/>
            <person name="Spaulding J."/>
            <person name="Stalker J."/>
            <person name="Stange-Thomann N."/>
            <person name="Stavropoulos S."/>
            <person name="Stone C."/>
            <person name="Strader C."/>
            <person name="Tesfaye S."/>
            <person name="Thomson T."/>
            <person name="Thoulutsang Y."/>
            <person name="Thoulutsang D."/>
            <person name="Topham K."/>
            <person name="Topping I."/>
            <person name="Tsamla T."/>
            <person name="Vassiliev H."/>
            <person name="Vo A."/>
            <person name="Wangchuk T."/>
            <person name="Wangdi T."/>
            <person name="Weiand M."/>
            <person name="Wilkinson J."/>
            <person name="Wilson A."/>
            <person name="Yadav S."/>
            <person name="Young G."/>
            <person name="Yu Q."/>
            <person name="Zembek L."/>
            <person name="Zhong D."/>
            <person name="Zimmer A."/>
            <person name="Zwirko Z."/>
            <person name="Jaffe D.B."/>
            <person name="Alvarez P."/>
            <person name="Brockman W."/>
            <person name="Butler J."/>
            <person name="Chin C."/>
            <person name="Gnerre S."/>
            <person name="Grabherr M."/>
            <person name="Kleber M."/>
            <person name="Mauceli E."/>
            <person name="MacCallum I."/>
        </authorList>
    </citation>
    <scope>NUCLEOTIDE SEQUENCE [LARGE SCALE GENOMIC DNA]</scope>
    <source>
        <strain evidence="3">Tucson 15287-2541.00</strain>
    </source>
</reference>
<gene>
    <name evidence="2" type="primary">Dgri\GH13122</name>
    <name evidence="2" type="ORF">Dgri_GH13122</name>
</gene>
<proteinExistence type="predicted"/>
<dbReference type="Pfam" id="PF00179">
    <property type="entry name" value="UQ_con"/>
    <property type="match status" value="1"/>
</dbReference>